<name>A0AAD9X2N8_9ROSI</name>
<accession>A0AAD9X2N8</accession>
<gene>
    <name evidence="1" type="ORF">Ddye_011491</name>
</gene>
<dbReference type="GO" id="GO:0000160">
    <property type="term" value="P:phosphorelay signal transduction system"/>
    <property type="evidence" value="ECO:0007669"/>
    <property type="project" value="InterPro"/>
</dbReference>
<dbReference type="InterPro" id="IPR036641">
    <property type="entry name" value="HPT_dom_sf"/>
</dbReference>
<protein>
    <submittedName>
        <fullName evidence="1">Uncharacterized protein</fullName>
    </submittedName>
</protein>
<proteinExistence type="predicted"/>
<dbReference type="AlphaFoldDB" id="A0AAD9X2N8"/>
<evidence type="ECO:0000313" key="1">
    <source>
        <dbReference type="EMBL" id="KAK2651635.1"/>
    </source>
</evidence>
<evidence type="ECO:0000313" key="2">
    <source>
        <dbReference type="Proteomes" id="UP001280121"/>
    </source>
</evidence>
<dbReference type="EMBL" id="JANJYI010000004">
    <property type="protein sequence ID" value="KAK2651635.1"/>
    <property type="molecule type" value="Genomic_DNA"/>
</dbReference>
<organism evidence="1 2">
    <name type="scientific">Dipteronia dyeriana</name>
    <dbReference type="NCBI Taxonomy" id="168575"/>
    <lineage>
        <taxon>Eukaryota</taxon>
        <taxon>Viridiplantae</taxon>
        <taxon>Streptophyta</taxon>
        <taxon>Embryophyta</taxon>
        <taxon>Tracheophyta</taxon>
        <taxon>Spermatophyta</taxon>
        <taxon>Magnoliopsida</taxon>
        <taxon>eudicotyledons</taxon>
        <taxon>Gunneridae</taxon>
        <taxon>Pentapetalae</taxon>
        <taxon>rosids</taxon>
        <taxon>malvids</taxon>
        <taxon>Sapindales</taxon>
        <taxon>Sapindaceae</taxon>
        <taxon>Hippocastanoideae</taxon>
        <taxon>Acereae</taxon>
        <taxon>Dipteronia</taxon>
    </lineage>
</organism>
<dbReference type="Gene3D" id="1.20.120.160">
    <property type="entry name" value="HPT domain"/>
    <property type="match status" value="1"/>
</dbReference>
<sequence length="65" mass="7448">MDKEFSDYKKIGIHFNQMMGSNSSIGTKRLTNVCVAFRAASQLQQPSRLEQQRIVAVGVRYPRQM</sequence>
<dbReference type="Proteomes" id="UP001280121">
    <property type="component" value="Unassembled WGS sequence"/>
</dbReference>
<reference evidence="1" key="1">
    <citation type="journal article" date="2023" name="Plant J.">
        <title>Genome sequences and population genomics provide insights into the demographic history, inbreeding, and mutation load of two 'living fossil' tree species of Dipteronia.</title>
        <authorList>
            <person name="Feng Y."/>
            <person name="Comes H.P."/>
            <person name="Chen J."/>
            <person name="Zhu S."/>
            <person name="Lu R."/>
            <person name="Zhang X."/>
            <person name="Li P."/>
            <person name="Qiu J."/>
            <person name="Olsen K.M."/>
            <person name="Qiu Y."/>
        </authorList>
    </citation>
    <scope>NUCLEOTIDE SEQUENCE</scope>
    <source>
        <strain evidence="1">KIB01</strain>
    </source>
</reference>
<keyword evidence="2" id="KW-1185">Reference proteome</keyword>
<comment type="caution">
    <text evidence="1">The sequence shown here is derived from an EMBL/GenBank/DDBJ whole genome shotgun (WGS) entry which is preliminary data.</text>
</comment>